<dbReference type="EMBL" id="MDYQ01000333">
    <property type="protein sequence ID" value="PRP76357.1"/>
    <property type="molecule type" value="Genomic_DNA"/>
</dbReference>
<evidence type="ECO:0000313" key="1">
    <source>
        <dbReference type="EMBL" id="PRP76357.1"/>
    </source>
</evidence>
<organism evidence="2 3">
    <name type="scientific">Planoprotostelium fungivorum</name>
    <dbReference type="NCBI Taxonomy" id="1890364"/>
    <lineage>
        <taxon>Eukaryota</taxon>
        <taxon>Amoebozoa</taxon>
        <taxon>Evosea</taxon>
        <taxon>Variosea</taxon>
        <taxon>Cavosteliida</taxon>
        <taxon>Cavosteliaceae</taxon>
        <taxon>Planoprotostelium</taxon>
    </lineage>
</organism>
<gene>
    <name evidence="2" type="ORF">PROFUN_08825</name>
    <name evidence="1" type="ORF">PROFUN_15296</name>
</gene>
<proteinExistence type="predicted"/>
<comment type="caution">
    <text evidence="2">The sequence shown here is derived from an EMBL/GenBank/DDBJ whole genome shotgun (WGS) entry which is preliminary data.</text>
</comment>
<dbReference type="InterPro" id="IPR032675">
    <property type="entry name" value="LRR_dom_sf"/>
</dbReference>
<accession>A0A2P6NIU8</accession>
<dbReference type="Gene3D" id="3.80.10.10">
    <property type="entry name" value="Ribonuclease Inhibitor"/>
    <property type="match status" value="1"/>
</dbReference>
<dbReference type="Proteomes" id="UP000241769">
    <property type="component" value="Unassembled WGS sequence"/>
</dbReference>
<name>A0A2P6NIU8_9EUKA</name>
<reference evidence="2 3" key="1">
    <citation type="journal article" date="2018" name="Genome Biol. Evol.">
        <title>Multiple Roots of Fruiting Body Formation in Amoebozoa.</title>
        <authorList>
            <person name="Hillmann F."/>
            <person name="Forbes G."/>
            <person name="Novohradska S."/>
            <person name="Ferling I."/>
            <person name="Riege K."/>
            <person name="Groth M."/>
            <person name="Westermann M."/>
            <person name="Marz M."/>
            <person name="Spaller T."/>
            <person name="Winckler T."/>
            <person name="Schaap P."/>
            <person name="Glockner G."/>
        </authorList>
    </citation>
    <scope>NUCLEOTIDE SEQUENCE [LARGE SCALE GENOMIC DNA]</scope>
    <source>
        <strain evidence="2 3">Jena</strain>
    </source>
</reference>
<sequence length="222" mass="25596">MSYVTNKGEVRHRRLYKFNNGWSFKVPSYEGYTDIRIYKTMTDIMRYNTVFSHPLIHVAPKETVQSDEIDIYCKNLPPASSIIRSVGARLAHNESDKKVMHIGGNVFHQCSISEEDLIHIFDCLCTNSTVDRLHIDHTPLGVEACQACCKMLRENTHLKCLSLFHCRIEPGGLPILMEAIRNGHLIQFELQGKPYNASSRCMIRGREFEYKCMPWTCATRPR</sequence>
<dbReference type="EMBL" id="MDYQ01000073">
    <property type="protein sequence ID" value="PRP83888.1"/>
    <property type="molecule type" value="Genomic_DNA"/>
</dbReference>
<protein>
    <submittedName>
        <fullName evidence="2">Uncharacterized protein</fullName>
    </submittedName>
</protein>
<keyword evidence="3" id="KW-1185">Reference proteome</keyword>
<dbReference type="AlphaFoldDB" id="A0A2P6NIU8"/>
<dbReference type="InParanoid" id="A0A2P6NIU8"/>
<evidence type="ECO:0000313" key="3">
    <source>
        <dbReference type="Proteomes" id="UP000241769"/>
    </source>
</evidence>
<dbReference type="SUPFAM" id="SSF52047">
    <property type="entry name" value="RNI-like"/>
    <property type="match status" value="1"/>
</dbReference>
<evidence type="ECO:0000313" key="2">
    <source>
        <dbReference type="EMBL" id="PRP83888.1"/>
    </source>
</evidence>